<dbReference type="InterPro" id="IPR036709">
    <property type="entry name" value="Autotransporte_beta_dom_sf"/>
</dbReference>
<accession>A0ABY3C7D1</accession>
<dbReference type="SUPFAM" id="SSF103515">
    <property type="entry name" value="Autotransporter"/>
    <property type="match status" value="1"/>
</dbReference>
<evidence type="ECO:0000313" key="2">
    <source>
        <dbReference type="EMBL" id="TRW91971.1"/>
    </source>
</evidence>
<protein>
    <submittedName>
        <fullName evidence="2">Outer membrane beta-barrel protein</fullName>
    </submittedName>
</protein>
<sequence length="428" mass="48113">MNIKNNLLAVSLLSVVYCVPALAYDSKDDEEANKERQSSEYAHKGIHMSSFVLSPKLDVDNQYDTNIYKQDKSLNPVDSYVAHFRPGLNLRSDWNRHALNLMFDSDITQYATQGDQNNYEDLFTRLDGRLDVLRDSHFDAGFNYNSVHEDRGSPDQIAGRAPTFYDTKAIDAFYTHKLNRVSFKGGLDTIRYDYQDVSTSLNTMLAMSTRNHWEYVPSIRLGYEIQPEYEAYVKFSYKKADYDSLVKSNGAGVAYNRNSSGFNALGGLAFELTSLVTGDLSVGYLQRNYDDSRLSSISGINGFVNLKWRPTLLTTLTGTLSHDINETTQAGVAGVLSTAIKLGAEHELMRNVILSAGGSFANNDYQGFVAPHLVSRNDKVYGGNVAAKYLLNRNLSAALSYNYQNRDVNYLFSNYEVHQVMLNLRGEF</sequence>
<dbReference type="RefSeq" id="WP_127028149.1">
    <property type="nucleotide sequence ID" value="NZ_RYFG02000110.1"/>
</dbReference>
<keyword evidence="3" id="KW-1185">Reference proteome</keyword>
<evidence type="ECO:0000256" key="1">
    <source>
        <dbReference type="SAM" id="SignalP"/>
    </source>
</evidence>
<dbReference type="EMBL" id="RYFG02000110">
    <property type="protein sequence ID" value="TRW91971.1"/>
    <property type="molecule type" value="Genomic_DNA"/>
</dbReference>
<reference evidence="2 3" key="1">
    <citation type="journal article" date="2019" name="Antonie Van Leeuwenhoek">
        <title>Description of 'Ca. Methylobacter oryzae' KRF1, a novel species from the environmentally important Methylobacter clade 2.</title>
        <authorList>
            <person name="Khatri K."/>
            <person name="Mohite J.A."/>
            <person name="Pandit P.S."/>
            <person name="Bahulikar R."/>
            <person name="Rahalkar M.C."/>
        </authorList>
    </citation>
    <scope>NUCLEOTIDE SEQUENCE [LARGE SCALE GENOMIC DNA]</scope>
    <source>
        <strain evidence="2 3">KRF1</strain>
    </source>
</reference>
<feature type="chain" id="PRO_5045699871" evidence="1">
    <location>
        <begin position="24"/>
        <end position="428"/>
    </location>
</feature>
<organism evidence="2 3">
    <name type="scientific">Candidatus Methylobacter oryzae</name>
    <dbReference type="NCBI Taxonomy" id="2497749"/>
    <lineage>
        <taxon>Bacteria</taxon>
        <taxon>Pseudomonadati</taxon>
        <taxon>Pseudomonadota</taxon>
        <taxon>Gammaproteobacteria</taxon>
        <taxon>Methylococcales</taxon>
        <taxon>Methylococcaceae</taxon>
        <taxon>Methylobacter</taxon>
    </lineage>
</organism>
<proteinExistence type="predicted"/>
<gene>
    <name evidence="2" type="ORF">EKO24_015910</name>
</gene>
<comment type="caution">
    <text evidence="2">The sequence shown here is derived from an EMBL/GenBank/DDBJ whole genome shotgun (WGS) entry which is preliminary data.</text>
</comment>
<keyword evidence="1" id="KW-0732">Signal</keyword>
<evidence type="ECO:0000313" key="3">
    <source>
        <dbReference type="Proteomes" id="UP000733744"/>
    </source>
</evidence>
<name>A0ABY3C7D1_9GAMM</name>
<dbReference type="Proteomes" id="UP000733744">
    <property type="component" value="Unassembled WGS sequence"/>
</dbReference>
<feature type="signal peptide" evidence="1">
    <location>
        <begin position="1"/>
        <end position="23"/>
    </location>
</feature>
<dbReference type="Pfam" id="PF10082">
    <property type="entry name" value="BBP2_2"/>
    <property type="match status" value="1"/>
</dbReference>
<dbReference type="InterPro" id="IPR018759">
    <property type="entry name" value="BBP2_2"/>
</dbReference>